<comment type="caution">
    <text evidence="1">The sequence shown here is derived from an EMBL/GenBank/DDBJ whole genome shotgun (WGS) entry which is preliminary data.</text>
</comment>
<evidence type="ECO:0000313" key="2">
    <source>
        <dbReference type="Proteomes" id="UP001159363"/>
    </source>
</evidence>
<sequence length="136" mass="15177">MDLLVRFMKPTALGKQSGPGLKSLPDIKFSSTHSQDDDYDLVIGVVGPRQYIHRMTTILSKAVHSQDDDYDLVIGVVQGSRLTGRLRSCLRCSRSKAVHSQDDDYDLVIGVVGPRQYMKESIEEGSLCINGKIKFY</sequence>
<accession>A0ABQ9HK62</accession>
<reference evidence="1 2" key="1">
    <citation type="submission" date="2023-02" db="EMBL/GenBank/DDBJ databases">
        <title>LHISI_Scaffold_Assembly.</title>
        <authorList>
            <person name="Stuart O.P."/>
            <person name="Cleave R."/>
            <person name="Magrath M.J.L."/>
            <person name="Mikheyev A.S."/>
        </authorList>
    </citation>
    <scope>NUCLEOTIDE SEQUENCE [LARGE SCALE GENOMIC DNA]</scope>
    <source>
        <strain evidence="1">Daus_M_001</strain>
        <tissue evidence="1">Leg muscle</tissue>
    </source>
</reference>
<dbReference type="EMBL" id="JARBHB010000005">
    <property type="protein sequence ID" value="KAJ8884711.1"/>
    <property type="molecule type" value="Genomic_DNA"/>
</dbReference>
<proteinExistence type="predicted"/>
<protein>
    <submittedName>
        <fullName evidence="1">Uncharacterized protein</fullName>
    </submittedName>
</protein>
<keyword evidence="2" id="KW-1185">Reference proteome</keyword>
<gene>
    <name evidence="1" type="ORF">PR048_016569</name>
</gene>
<organism evidence="1 2">
    <name type="scientific">Dryococelus australis</name>
    <dbReference type="NCBI Taxonomy" id="614101"/>
    <lineage>
        <taxon>Eukaryota</taxon>
        <taxon>Metazoa</taxon>
        <taxon>Ecdysozoa</taxon>
        <taxon>Arthropoda</taxon>
        <taxon>Hexapoda</taxon>
        <taxon>Insecta</taxon>
        <taxon>Pterygota</taxon>
        <taxon>Neoptera</taxon>
        <taxon>Polyneoptera</taxon>
        <taxon>Phasmatodea</taxon>
        <taxon>Verophasmatodea</taxon>
        <taxon>Anareolatae</taxon>
        <taxon>Phasmatidae</taxon>
        <taxon>Eurycanthinae</taxon>
        <taxon>Dryococelus</taxon>
    </lineage>
</organism>
<dbReference type="Proteomes" id="UP001159363">
    <property type="component" value="Chromosome 4"/>
</dbReference>
<evidence type="ECO:0000313" key="1">
    <source>
        <dbReference type="EMBL" id="KAJ8884711.1"/>
    </source>
</evidence>
<name>A0ABQ9HK62_9NEOP</name>